<protein>
    <submittedName>
        <fullName evidence="1">Uncharacterized protein</fullName>
    </submittedName>
</protein>
<accession>A0A3B0X468</accession>
<proteinExistence type="predicted"/>
<sequence length="150" mass="16819">MVINARLKCYVIKASVGILISLFWLISYAAPKAVISFDVVPPKVVQDDFGSRLIWGVDHEIIVTVTDNVAVERVMLYYRNIGASIYIPKLMLNPILKDDYTVTIRASEIPSTGIEYYIQAKDVSGNILLHGLDFVPLRVTVKKRKVASNH</sequence>
<name>A0A3B0X468_9ZZZZ</name>
<reference evidence="1" key="1">
    <citation type="submission" date="2018-06" db="EMBL/GenBank/DDBJ databases">
        <authorList>
            <person name="Zhirakovskaya E."/>
        </authorList>
    </citation>
    <scope>NUCLEOTIDE SEQUENCE</scope>
</reference>
<organism evidence="1">
    <name type="scientific">hydrothermal vent metagenome</name>
    <dbReference type="NCBI Taxonomy" id="652676"/>
    <lineage>
        <taxon>unclassified sequences</taxon>
        <taxon>metagenomes</taxon>
        <taxon>ecological metagenomes</taxon>
    </lineage>
</organism>
<dbReference type="AlphaFoldDB" id="A0A3B0X468"/>
<gene>
    <name evidence="1" type="ORF">MNBD_GAMMA07-989</name>
</gene>
<dbReference type="EMBL" id="UOFF01000219">
    <property type="protein sequence ID" value="VAW56359.1"/>
    <property type="molecule type" value="Genomic_DNA"/>
</dbReference>
<evidence type="ECO:0000313" key="1">
    <source>
        <dbReference type="EMBL" id="VAW56359.1"/>
    </source>
</evidence>